<sequence>MSRSWKNNPNRPPVGFVYFNPENSQSSASGASMETSDFVSFESSTTNEESPHGKRMFLNFSPHNCSSPRPSPHKTNYRSPRPPFYSPVYERGQRGSWRKNSGLTRHSPNSFEERGNCSRNFSFKRDPNSSRTQHTDGSVFFDPSCLEDPWLELSEEYEKKRNETLDQFPNESSSSNQSDEESDTEMKQP</sequence>
<feature type="region of interest" description="Disordered" evidence="1">
    <location>
        <begin position="157"/>
        <end position="189"/>
    </location>
</feature>
<proteinExistence type="predicted"/>
<dbReference type="EnsemblMetazoa" id="XM_019917642.1">
    <property type="protein sequence ID" value="XP_019773201.1"/>
    <property type="gene ID" value="LOC109546625"/>
</dbReference>
<evidence type="ECO:0000313" key="2">
    <source>
        <dbReference type="EnsemblMetazoa" id="XP_019773201.1"/>
    </source>
</evidence>
<feature type="compositionally biased region" description="Polar residues" evidence="1">
    <location>
        <begin position="98"/>
        <end position="110"/>
    </location>
</feature>
<reference evidence="3" key="1">
    <citation type="journal article" date="2013" name="Genome Biol.">
        <title>Draft genome of the mountain pine beetle, Dendroctonus ponderosae Hopkins, a major forest pest.</title>
        <authorList>
            <person name="Keeling C.I."/>
            <person name="Yuen M.M."/>
            <person name="Liao N.Y."/>
            <person name="Docking T.R."/>
            <person name="Chan S.K."/>
            <person name="Taylor G.A."/>
            <person name="Palmquist D.L."/>
            <person name="Jackman S.D."/>
            <person name="Nguyen A."/>
            <person name="Li M."/>
            <person name="Henderson H."/>
            <person name="Janes J.K."/>
            <person name="Zhao Y."/>
            <person name="Pandoh P."/>
            <person name="Moore R."/>
            <person name="Sperling F.A."/>
            <person name="Huber D.P."/>
            <person name="Birol I."/>
            <person name="Jones S.J."/>
            <person name="Bohlmann J."/>
        </authorList>
    </citation>
    <scope>NUCLEOTIDE SEQUENCE</scope>
</reference>
<reference evidence="2" key="2">
    <citation type="submission" date="2024-08" db="UniProtKB">
        <authorList>
            <consortium name="EnsemblMetazoa"/>
        </authorList>
    </citation>
    <scope>IDENTIFICATION</scope>
</reference>
<evidence type="ECO:0000313" key="3">
    <source>
        <dbReference type="Proteomes" id="UP000019118"/>
    </source>
</evidence>
<dbReference type="Proteomes" id="UP000019118">
    <property type="component" value="Unassembled WGS sequence"/>
</dbReference>
<accession>A0AAR5QJ21</accession>
<feature type="compositionally biased region" description="Polar residues" evidence="1">
    <location>
        <begin position="61"/>
        <end position="70"/>
    </location>
</feature>
<dbReference type="KEGG" id="dpa:109546625"/>
<protein>
    <submittedName>
        <fullName evidence="2">Uncharacterized protein</fullName>
    </submittedName>
</protein>
<organism evidence="2 3">
    <name type="scientific">Dendroctonus ponderosae</name>
    <name type="common">Mountain pine beetle</name>
    <dbReference type="NCBI Taxonomy" id="77166"/>
    <lineage>
        <taxon>Eukaryota</taxon>
        <taxon>Metazoa</taxon>
        <taxon>Ecdysozoa</taxon>
        <taxon>Arthropoda</taxon>
        <taxon>Hexapoda</taxon>
        <taxon>Insecta</taxon>
        <taxon>Pterygota</taxon>
        <taxon>Neoptera</taxon>
        <taxon>Endopterygota</taxon>
        <taxon>Coleoptera</taxon>
        <taxon>Polyphaga</taxon>
        <taxon>Cucujiformia</taxon>
        <taxon>Curculionidae</taxon>
        <taxon>Scolytinae</taxon>
        <taxon>Dendroctonus</taxon>
    </lineage>
</organism>
<feature type="compositionally biased region" description="Polar residues" evidence="1">
    <location>
        <begin position="21"/>
        <end position="48"/>
    </location>
</feature>
<keyword evidence="3" id="KW-1185">Reference proteome</keyword>
<name>A0AAR5QJ21_DENPD</name>
<dbReference type="RefSeq" id="XP_019773201.1">
    <property type="nucleotide sequence ID" value="XM_019917642.2"/>
</dbReference>
<evidence type="ECO:0000256" key="1">
    <source>
        <dbReference type="SAM" id="MobiDB-lite"/>
    </source>
</evidence>
<feature type="region of interest" description="Disordered" evidence="1">
    <location>
        <begin position="1"/>
        <end position="142"/>
    </location>
</feature>
<dbReference type="AlphaFoldDB" id="A0AAR5QJ21"/>
<dbReference type="GeneID" id="109546625"/>